<dbReference type="GO" id="GO:0009279">
    <property type="term" value="C:cell outer membrane"/>
    <property type="evidence" value="ECO:0007669"/>
    <property type="project" value="UniProtKB-SubCell"/>
</dbReference>
<evidence type="ECO:0000256" key="3">
    <source>
        <dbReference type="ARBA" id="ARBA00023237"/>
    </source>
</evidence>
<dbReference type="EMBL" id="WNDS01000002">
    <property type="protein sequence ID" value="KAF1015916.1"/>
    <property type="molecule type" value="Genomic_DNA"/>
</dbReference>
<protein>
    <recommendedName>
        <fullName evidence="6">TonB-dependent receptor</fullName>
    </recommendedName>
</protein>
<dbReference type="PANTHER" id="PTHR47234">
    <property type="match status" value="1"/>
</dbReference>
<evidence type="ECO:0008006" key="6">
    <source>
        <dbReference type="Google" id="ProtNLM"/>
    </source>
</evidence>
<comment type="subcellular location">
    <subcellularLocation>
        <location evidence="1">Cell outer membrane</location>
    </subcellularLocation>
</comment>
<evidence type="ECO:0000313" key="4">
    <source>
        <dbReference type="EMBL" id="KAF1015916.1"/>
    </source>
</evidence>
<organism evidence="4 5">
    <name type="scientific">Stenotrophomonas maltophilia</name>
    <name type="common">Pseudomonas maltophilia</name>
    <name type="synonym">Xanthomonas maltophilia</name>
    <dbReference type="NCBI Taxonomy" id="40324"/>
    <lineage>
        <taxon>Bacteria</taxon>
        <taxon>Pseudomonadati</taxon>
        <taxon>Pseudomonadota</taxon>
        <taxon>Gammaproteobacteria</taxon>
        <taxon>Lysobacterales</taxon>
        <taxon>Lysobacteraceae</taxon>
        <taxon>Stenotrophomonas</taxon>
        <taxon>Stenotrophomonas maltophilia group</taxon>
    </lineage>
</organism>
<proteinExistence type="predicted"/>
<dbReference type="Proteomes" id="UP000487117">
    <property type="component" value="Unassembled WGS sequence"/>
</dbReference>
<keyword evidence="2" id="KW-0472">Membrane</keyword>
<reference evidence="5" key="1">
    <citation type="journal article" date="2020" name="MBio">
        <title>Horizontal gene transfer to a defensive symbiont with a reduced genome amongst a multipartite beetle microbiome.</title>
        <authorList>
            <person name="Waterworth S.C."/>
            <person name="Florez L.V."/>
            <person name="Rees E.R."/>
            <person name="Hertweck C."/>
            <person name="Kaltenpoth M."/>
            <person name="Kwan J.C."/>
        </authorList>
    </citation>
    <scope>NUCLEOTIDE SEQUENCE [LARGE SCALE GENOMIC DNA]</scope>
</reference>
<dbReference type="SUPFAM" id="SSF56935">
    <property type="entry name" value="Porins"/>
    <property type="match status" value="1"/>
</dbReference>
<evidence type="ECO:0000256" key="1">
    <source>
        <dbReference type="ARBA" id="ARBA00004442"/>
    </source>
</evidence>
<evidence type="ECO:0000256" key="2">
    <source>
        <dbReference type="ARBA" id="ARBA00023136"/>
    </source>
</evidence>
<dbReference type="PANTHER" id="PTHR47234:SF2">
    <property type="entry name" value="TONB-DEPENDENT RECEPTOR"/>
    <property type="match status" value="1"/>
</dbReference>
<gene>
    <name evidence="4" type="ORF">GAK31_01399</name>
</gene>
<dbReference type="AlphaFoldDB" id="A0A7V8FHQ0"/>
<name>A0A7V8FHQ0_STEMA</name>
<evidence type="ECO:0000313" key="5">
    <source>
        <dbReference type="Proteomes" id="UP000487117"/>
    </source>
</evidence>
<keyword evidence="3" id="KW-0998">Cell outer membrane</keyword>
<dbReference type="Gene3D" id="2.40.170.20">
    <property type="entry name" value="TonB-dependent receptor, beta-barrel domain"/>
    <property type="match status" value="1"/>
</dbReference>
<dbReference type="InterPro" id="IPR036942">
    <property type="entry name" value="Beta-barrel_TonB_sf"/>
</dbReference>
<sequence length="155" mass="18116">MDYRFKIAEGDTVIRLVGTRLLQSREWAFQDFPTEYDENLTYVTDPRWRGQLQTKYSLGQWRASWDMTYVGKNLRVLPKSYQANPGSQSPIRNPSFVYHNMQVGYRFPGDKIDVYLGVDNVFDKDPPVNYFGADVGSAQYDNIGRYMYIGTTYKF</sequence>
<accession>A0A7V8FHQ0</accession>
<comment type="caution">
    <text evidence="4">The sequence shown here is derived from an EMBL/GenBank/DDBJ whole genome shotgun (WGS) entry which is preliminary data.</text>
</comment>